<dbReference type="OrthoDB" id="5649239at2"/>
<dbReference type="EMBL" id="LNXU01000002">
    <property type="protein sequence ID" value="KTC77405.1"/>
    <property type="molecule type" value="Genomic_DNA"/>
</dbReference>
<protein>
    <submittedName>
        <fullName evidence="2">Phasin protein</fullName>
    </submittedName>
</protein>
<reference evidence="2 3" key="1">
    <citation type="submission" date="2015-11" db="EMBL/GenBank/DDBJ databases">
        <title>Genomic analysis of 38 Legionella species identifies large and diverse effector repertoires.</title>
        <authorList>
            <person name="Burstein D."/>
            <person name="Amaro F."/>
            <person name="Zusman T."/>
            <person name="Lifshitz Z."/>
            <person name="Cohen O."/>
            <person name="Gilbert J.A."/>
            <person name="Pupko T."/>
            <person name="Shuman H.A."/>
            <person name="Segal G."/>
        </authorList>
    </citation>
    <scope>NUCLEOTIDE SEQUENCE [LARGE SCALE GENOMIC DNA]</scope>
    <source>
        <strain evidence="2 3">WIGA</strain>
    </source>
</reference>
<keyword evidence="3" id="KW-1185">Reference proteome</keyword>
<dbReference type="Pfam" id="PF09361">
    <property type="entry name" value="Phasin_2"/>
    <property type="match status" value="1"/>
</dbReference>
<feature type="domain" description="Phasin" evidence="1">
    <location>
        <begin position="1"/>
        <end position="80"/>
    </location>
</feature>
<accession>A0A0W0S2Z9</accession>
<evidence type="ECO:0000259" key="1">
    <source>
        <dbReference type="Pfam" id="PF09361"/>
    </source>
</evidence>
<dbReference type="STRING" id="447.Lboz_0358"/>
<name>A0A0W0S2Z9_LEGBO</name>
<comment type="caution">
    <text evidence="2">The sequence shown here is derived from an EMBL/GenBank/DDBJ whole genome shotgun (WGS) entry which is preliminary data.</text>
</comment>
<sequence length="96" mass="11159">MAQQNFERWTEMAKKFQEPFQAIAELNVKTLQGMHYLKPEEIASIKKPEELLEKQISLAVENGHKALDYMQKSFQIIEKAMLGFVHEAKKASEVKH</sequence>
<gene>
    <name evidence="2" type="ORF">Lboz_0358</name>
</gene>
<dbReference type="AlphaFoldDB" id="A0A0W0S2Z9"/>
<dbReference type="PATRIC" id="fig|447.4.peg.387"/>
<dbReference type="InterPro" id="IPR018968">
    <property type="entry name" value="Phasin"/>
</dbReference>
<evidence type="ECO:0000313" key="2">
    <source>
        <dbReference type="EMBL" id="KTC77405.1"/>
    </source>
</evidence>
<dbReference type="Proteomes" id="UP000054695">
    <property type="component" value="Unassembled WGS sequence"/>
</dbReference>
<evidence type="ECO:0000313" key="3">
    <source>
        <dbReference type="Proteomes" id="UP000054695"/>
    </source>
</evidence>
<dbReference type="RefSeq" id="WP_058458054.1">
    <property type="nucleotide sequence ID" value="NZ_CAAAIY010000003.1"/>
</dbReference>
<proteinExistence type="predicted"/>
<organism evidence="2 3">
    <name type="scientific">Legionella bozemanae</name>
    <name type="common">Fluoribacter bozemanae</name>
    <dbReference type="NCBI Taxonomy" id="447"/>
    <lineage>
        <taxon>Bacteria</taxon>
        <taxon>Pseudomonadati</taxon>
        <taxon>Pseudomonadota</taxon>
        <taxon>Gammaproteobacteria</taxon>
        <taxon>Legionellales</taxon>
        <taxon>Legionellaceae</taxon>
        <taxon>Legionella</taxon>
    </lineage>
</organism>